<name>A0A8H5NL46_9HYPO</name>
<sequence length="284" mass="32553">MPPSPHQSLHGLSVENSWFATRPLFWTAQHLDLLGIRFLHFDSPRYTAQPRRDAAELDAVSIVFHIMRLAATPDAEDKLQSAFYLLCTPGSLLRIKPKRYKPKFFYAGRPIHEALCDVFHVAKPLPRTQPPVIGFTYYPAFNRERKRRYTPRIHPESEDGFNAPVERICDLLLEKVTPESWEEDPYIVCLLLSLAQAQSMKQKRGMPDTFPVRLLVAVDGDKNFAHVFQAEIDARILKALDEPRLNLDGITWPTVTHTKVAFVPCLTFPDRLVAEILGSYMEQM</sequence>
<organism evidence="1 2">
    <name type="scientific">Fusarium phyllophilum</name>
    <dbReference type="NCBI Taxonomy" id="47803"/>
    <lineage>
        <taxon>Eukaryota</taxon>
        <taxon>Fungi</taxon>
        <taxon>Dikarya</taxon>
        <taxon>Ascomycota</taxon>
        <taxon>Pezizomycotina</taxon>
        <taxon>Sordariomycetes</taxon>
        <taxon>Hypocreomycetidae</taxon>
        <taxon>Hypocreales</taxon>
        <taxon>Nectriaceae</taxon>
        <taxon>Fusarium</taxon>
        <taxon>Fusarium fujikuroi species complex</taxon>
    </lineage>
</organism>
<reference evidence="1 2" key="1">
    <citation type="submission" date="2020-05" db="EMBL/GenBank/DDBJ databases">
        <title>Identification and distribution of gene clusters putatively required for synthesis of sphingolipid metabolism inhibitors in phylogenetically diverse species of the filamentous fungus Fusarium.</title>
        <authorList>
            <person name="Kim H.-S."/>
            <person name="Busman M."/>
            <person name="Brown D.W."/>
            <person name="Divon H."/>
            <person name="Uhlig S."/>
            <person name="Proctor R.H."/>
        </authorList>
    </citation>
    <scope>NUCLEOTIDE SEQUENCE [LARGE SCALE GENOMIC DNA]</scope>
    <source>
        <strain evidence="1 2">NRRL 13617</strain>
    </source>
</reference>
<proteinExistence type="predicted"/>
<dbReference type="OrthoDB" id="5343483at2759"/>
<dbReference type="EMBL" id="JAAOAQ010000080">
    <property type="protein sequence ID" value="KAF5568718.1"/>
    <property type="molecule type" value="Genomic_DNA"/>
</dbReference>
<comment type="caution">
    <text evidence="1">The sequence shown here is derived from an EMBL/GenBank/DDBJ whole genome shotgun (WGS) entry which is preliminary data.</text>
</comment>
<evidence type="ECO:0000313" key="2">
    <source>
        <dbReference type="Proteomes" id="UP000582016"/>
    </source>
</evidence>
<dbReference type="AlphaFoldDB" id="A0A8H5NL46"/>
<gene>
    <name evidence="1" type="ORF">FPHYL_2671</name>
</gene>
<evidence type="ECO:0000313" key="1">
    <source>
        <dbReference type="EMBL" id="KAF5568718.1"/>
    </source>
</evidence>
<accession>A0A8H5NL46</accession>
<protein>
    <submittedName>
        <fullName evidence="1">Uncharacterized protein</fullName>
    </submittedName>
</protein>
<dbReference type="Proteomes" id="UP000582016">
    <property type="component" value="Unassembled WGS sequence"/>
</dbReference>
<keyword evidence="2" id="KW-1185">Reference proteome</keyword>